<gene>
    <name evidence="1" type="ORF">CRG98_026100</name>
</gene>
<dbReference type="AlphaFoldDB" id="A0A2I0JB80"/>
<comment type="caution">
    <text evidence="1">The sequence shown here is derived from an EMBL/GenBank/DDBJ whole genome shotgun (WGS) entry which is preliminary data.</text>
</comment>
<accession>A0A2I0JB80</accession>
<evidence type="ECO:0000313" key="1">
    <source>
        <dbReference type="EMBL" id="PKI53494.1"/>
    </source>
</evidence>
<organism evidence="1 2">
    <name type="scientific">Punica granatum</name>
    <name type="common">Pomegranate</name>
    <dbReference type="NCBI Taxonomy" id="22663"/>
    <lineage>
        <taxon>Eukaryota</taxon>
        <taxon>Viridiplantae</taxon>
        <taxon>Streptophyta</taxon>
        <taxon>Embryophyta</taxon>
        <taxon>Tracheophyta</taxon>
        <taxon>Spermatophyta</taxon>
        <taxon>Magnoliopsida</taxon>
        <taxon>eudicotyledons</taxon>
        <taxon>Gunneridae</taxon>
        <taxon>Pentapetalae</taxon>
        <taxon>rosids</taxon>
        <taxon>malvids</taxon>
        <taxon>Myrtales</taxon>
        <taxon>Lythraceae</taxon>
        <taxon>Punica</taxon>
    </lineage>
</organism>
<dbReference type="Proteomes" id="UP000233551">
    <property type="component" value="Unassembled WGS sequence"/>
</dbReference>
<dbReference type="EMBL" id="PGOL01001856">
    <property type="protein sequence ID" value="PKI53494.1"/>
    <property type="molecule type" value="Genomic_DNA"/>
</dbReference>
<protein>
    <submittedName>
        <fullName evidence="1">Uncharacterized protein</fullName>
    </submittedName>
</protein>
<evidence type="ECO:0000313" key="2">
    <source>
        <dbReference type="Proteomes" id="UP000233551"/>
    </source>
</evidence>
<reference evidence="1 2" key="1">
    <citation type="submission" date="2017-11" db="EMBL/GenBank/DDBJ databases">
        <title>De-novo sequencing of pomegranate (Punica granatum L.) genome.</title>
        <authorList>
            <person name="Akparov Z."/>
            <person name="Amiraslanov A."/>
            <person name="Hajiyeva S."/>
            <person name="Abbasov M."/>
            <person name="Kaur K."/>
            <person name="Hamwieh A."/>
            <person name="Solovyev V."/>
            <person name="Salamov A."/>
            <person name="Braich B."/>
            <person name="Kosarev P."/>
            <person name="Mahmoud A."/>
            <person name="Hajiyev E."/>
            <person name="Babayeva S."/>
            <person name="Izzatullayeva V."/>
            <person name="Mammadov A."/>
            <person name="Mammadov A."/>
            <person name="Sharifova S."/>
            <person name="Ojaghi J."/>
            <person name="Eynullazada K."/>
            <person name="Bayramov B."/>
            <person name="Abdulazimova A."/>
            <person name="Shahmuradov I."/>
        </authorList>
    </citation>
    <scope>NUCLEOTIDE SEQUENCE [LARGE SCALE GENOMIC DNA]</scope>
    <source>
        <strain evidence="2">cv. AG2017</strain>
        <tissue evidence="1">Leaf</tissue>
    </source>
</reference>
<name>A0A2I0JB80_PUNGR</name>
<proteinExistence type="predicted"/>
<keyword evidence="2" id="KW-1185">Reference proteome</keyword>
<sequence length="105" mass="11408">MVSIIMGLGATVTNGKEMSTASFSGFIGGSLASAIGELLTMWSDKLYQSLLGMWPQPPFSRSALSARSLEKALVVQSLVRVVDAEWLSTAISFASIWIYDRRAIY</sequence>